<dbReference type="InterPro" id="IPR055995">
    <property type="entry name" value="DUF7573"/>
</dbReference>
<feature type="domain" description="DUF7573" evidence="2">
    <location>
        <begin position="60"/>
        <end position="95"/>
    </location>
</feature>
<dbReference type="Proteomes" id="UP001595898">
    <property type="component" value="Unassembled WGS sequence"/>
</dbReference>
<name>A0ABD5PPY6_9EURY</name>
<evidence type="ECO:0000256" key="1">
    <source>
        <dbReference type="SAM" id="MobiDB-lite"/>
    </source>
</evidence>
<keyword evidence="4" id="KW-1185">Reference proteome</keyword>
<organism evidence="3 4">
    <name type="scientific">Halosolutus amylolyticus</name>
    <dbReference type="NCBI Taxonomy" id="2932267"/>
    <lineage>
        <taxon>Archaea</taxon>
        <taxon>Methanobacteriati</taxon>
        <taxon>Methanobacteriota</taxon>
        <taxon>Stenosarchaea group</taxon>
        <taxon>Halobacteria</taxon>
        <taxon>Halobacteriales</taxon>
        <taxon>Natrialbaceae</taxon>
        <taxon>Halosolutus</taxon>
    </lineage>
</organism>
<evidence type="ECO:0000313" key="4">
    <source>
        <dbReference type="Proteomes" id="UP001595898"/>
    </source>
</evidence>
<feature type="compositionally biased region" description="Acidic residues" evidence="1">
    <location>
        <begin position="18"/>
        <end position="30"/>
    </location>
</feature>
<sequence length="95" mass="10378">MTDDATLSEFAPSRAKEETDDPESDVDETDSASNGDETGDRVRDTDASGDATADRAGTPLSTYAWGEYTCARCDRAADRVWREDGAFVCPECKDW</sequence>
<comment type="caution">
    <text evidence="3">The sequence shown here is derived from an EMBL/GenBank/DDBJ whole genome shotgun (WGS) entry which is preliminary data.</text>
</comment>
<proteinExistence type="predicted"/>
<reference evidence="3 4" key="1">
    <citation type="journal article" date="2019" name="Int. J. Syst. Evol. Microbiol.">
        <title>The Global Catalogue of Microorganisms (GCM) 10K type strain sequencing project: providing services to taxonomists for standard genome sequencing and annotation.</title>
        <authorList>
            <consortium name="The Broad Institute Genomics Platform"/>
            <consortium name="The Broad Institute Genome Sequencing Center for Infectious Disease"/>
            <person name="Wu L."/>
            <person name="Ma J."/>
        </authorList>
    </citation>
    <scope>NUCLEOTIDE SEQUENCE [LARGE SCALE GENOMIC DNA]</scope>
    <source>
        <strain evidence="3 4">WLHS5</strain>
    </source>
</reference>
<dbReference type="Pfam" id="PF24458">
    <property type="entry name" value="DUF7573"/>
    <property type="match status" value="1"/>
</dbReference>
<evidence type="ECO:0000313" key="3">
    <source>
        <dbReference type="EMBL" id="MFC4542508.1"/>
    </source>
</evidence>
<accession>A0ABD5PPY6</accession>
<feature type="region of interest" description="Disordered" evidence="1">
    <location>
        <begin position="1"/>
        <end position="58"/>
    </location>
</feature>
<dbReference type="EMBL" id="JBHSFA010000007">
    <property type="protein sequence ID" value="MFC4542508.1"/>
    <property type="molecule type" value="Genomic_DNA"/>
</dbReference>
<protein>
    <recommendedName>
        <fullName evidence="2">DUF7573 domain-containing protein</fullName>
    </recommendedName>
</protein>
<dbReference type="AlphaFoldDB" id="A0ABD5PPY6"/>
<evidence type="ECO:0000259" key="2">
    <source>
        <dbReference type="Pfam" id="PF24458"/>
    </source>
</evidence>
<dbReference type="RefSeq" id="WP_250140793.1">
    <property type="nucleotide sequence ID" value="NZ_JALIQP010000002.1"/>
</dbReference>
<gene>
    <name evidence="3" type="ORF">ACFO5R_11325</name>
</gene>